<protein>
    <submittedName>
        <fullName evidence="1">Uncharacterized protein</fullName>
    </submittedName>
</protein>
<evidence type="ECO:0000313" key="2">
    <source>
        <dbReference type="Proteomes" id="UP001638806"/>
    </source>
</evidence>
<evidence type="ECO:0000313" key="1">
    <source>
        <dbReference type="EMBL" id="KAL3959993.1"/>
    </source>
</evidence>
<accession>A0ACC4DXJ8</accession>
<reference evidence="1" key="1">
    <citation type="submission" date="2024-12" db="EMBL/GenBank/DDBJ databases">
        <title>Comparative genomics and development of molecular markers within Purpureocillium lilacinum and among Purpureocillium species.</title>
        <authorList>
            <person name="Yeh Z.-Y."/>
            <person name="Ni N.-T."/>
            <person name="Lo P.-H."/>
            <person name="Mushyakhwo K."/>
            <person name="Lin C.-F."/>
            <person name="Nai Y.-S."/>
        </authorList>
    </citation>
    <scope>NUCLEOTIDE SEQUENCE</scope>
    <source>
        <strain evidence="1">NCHU-NPUST-175</strain>
    </source>
</reference>
<dbReference type="Proteomes" id="UP001638806">
    <property type="component" value="Unassembled WGS sequence"/>
</dbReference>
<keyword evidence="2" id="KW-1185">Reference proteome</keyword>
<dbReference type="EMBL" id="JBGNUJ010000004">
    <property type="protein sequence ID" value="KAL3959993.1"/>
    <property type="molecule type" value="Genomic_DNA"/>
</dbReference>
<name>A0ACC4DXJ8_PURLI</name>
<sequence length="167" mass="18239">MHLGDSLVAVVVVSVFQQLADLLGRAQHLGANKRRATSSRRGRWMEQGEGNGEGALVWDWTGLDSQDFGAAAGCAFAHFGVAHVASKVVPVRLEGMVWYVEVIKPVVMLFTPMLILTLAAPKPRWPTTYMSWSSTQGLSPKLPMSTNPVVTYARPQQRPRPAFVLPG</sequence>
<gene>
    <name evidence="1" type="ORF">ACCO45_005110</name>
</gene>
<proteinExistence type="predicted"/>
<organism evidence="1 2">
    <name type="scientific">Purpureocillium lilacinum</name>
    <name type="common">Paecilomyces lilacinus</name>
    <dbReference type="NCBI Taxonomy" id="33203"/>
    <lineage>
        <taxon>Eukaryota</taxon>
        <taxon>Fungi</taxon>
        <taxon>Dikarya</taxon>
        <taxon>Ascomycota</taxon>
        <taxon>Pezizomycotina</taxon>
        <taxon>Sordariomycetes</taxon>
        <taxon>Hypocreomycetidae</taxon>
        <taxon>Hypocreales</taxon>
        <taxon>Ophiocordycipitaceae</taxon>
        <taxon>Purpureocillium</taxon>
    </lineage>
</organism>
<comment type="caution">
    <text evidence="1">The sequence shown here is derived from an EMBL/GenBank/DDBJ whole genome shotgun (WGS) entry which is preliminary data.</text>
</comment>